<comment type="caution">
    <text evidence="1">The sequence shown here is derived from an EMBL/GenBank/DDBJ whole genome shotgun (WGS) entry which is preliminary data.</text>
</comment>
<name>A0ABD3QU98_9STRA</name>
<gene>
    <name evidence="1" type="ORF">ACHAWO_013738</name>
</gene>
<dbReference type="EMBL" id="JALLPJ020000061">
    <property type="protein sequence ID" value="KAL3803935.1"/>
    <property type="molecule type" value="Genomic_DNA"/>
</dbReference>
<proteinExistence type="predicted"/>
<accession>A0ABD3QU98</accession>
<organism evidence="1 2">
    <name type="scientific">Cyclotella atomus</name>
    <dbReference type="NCBI Taxonomy" id="382360"/>
    <lineage>
        <taxon>Eukaryota</taxon>
        <taxon>Sar</taxon>
        <taxon>Stramenopiles</taxon>
        <taxon>Ochrophyta</taxon>
        <taxon>Bacillariophyta</taxon>
        <taxon>Coscinodiscophyceae</taxon>
        <taxon>Thalassiosirophycidae</taxon>
        <taxon>Stephanodiscales</taxon>
        <taxon>Stephanodiscaceae</taxon>
        <taxon>Cyclotella</taxon>
    </lineage>
</organism>
<sequence>METESVTSQFDDELLIPYVHVGKEEGLSILNGKIETTSSIQVDICGAACYPSWESNRCSSCWLCAGANFCELNNAPELNVVRKSNEYSEGHCSQCPSGDNIDPINCLFQLG</sequence>
<keyword evidence="2" id="KW-1185">Reference proteome</keyword>
<protein>
    <recommendedName>
        <fullName evidence="3">PSI domain-containing protein</fullName>
    </recommendedName>
</protein>
<evidence type="ECO:0000313" key="1">
    <source>
        <dbReference type="EMBL" id="KAL3803935.1"/>
    </source>
</evidence>
<dbReference type="Proteomes" id="UP001530400">
    <property type="component" value="Unassembled WGS sequence"/>
</dbReference>
<evidence type="ECO:0008006" key="3">
    <source>
        <dbReference type="Google" id="ProtNLM"/>
    </source>
</evidence>
<dbReference type="AlphaFoldDB" id="A0ABD3QU98"/>
<reference evidence="1 2" key="1">
    <citation type="submission" date="2024-10" db="EMBL/GenBank/DDBJ databases">
        <title>Updated reference genomes for cyclostephanoid diatoms.</title>
        <authorList>
            <person name="Roberts W.R."/>
            <person name="Alverson A.J."/>
        </authorList>
    </citation>
    <scope>NUCLEOTIDE SEQUENCE [LARGE SCALE GENOMIC DNA]</scope>
    <source>
        <strain evidence="1 2">AJA010-31</strain>
    </source>
</reference>
<evidence type="ECO:0000313" key="2">
    <source>
        <dbReference type="Proteomes" id="UP001530400"/>
    </source>
</evidence>